<evidence type="ECO:0000313" key="13">
    <source>
        <dbReference type="EMBL" id="UVI36073.1"/>
    </source>
</evidence>
<evidence type="ECO:0000256" key="8">
    <source>
        <dbReference type="ARBA" id="ARBA00049902"/>
    </source>
</evidence>
<dbReference type="RefSeq" id="WP_265418683.1">
    <property type="nucleotide sequence ID" value="NZ_CP093443.1"/>
</dbReference>
<dbReference type="InterPro" id="IPR036950">
    <property type="entry name" value="PBP_transglycosylase"/>
</dbReference>
<dbReference type="SUPFAM" id="SSF53955">
    <property type="entry name" value="Lysozyme-like"/>
    <property type="match status" value="1"/>
</dbReference>
<comment type="catalytic activity">
    <reaction evidence="8">
        <text>[GlcNAc-(1-&gt;4)-Mur2Ac(oyl-L-Ala-gamma-D-Glu-L-Lys-D-Ala-D-Ala)](n)-di-trans,octa-cis-undecaprenyl diphosphate + beta-D-GlcNAc-(1-&gt;4)-Mur2Ac(oyl-L-Ala-gamma-D-Glu-L-Lys-D-Ala-D-Ala)-di-trans,octa-cis-undecaprenyl diphosphate = [GlcNAc-(1-&gt;4)-Mur2Ac(oyl-L-Ala-gamma-D-Glu-L-Lys-D-Ala-D-Ala)](n+1)-di-trans,octa-cis-undecaprenyl diphosphate + di-trans,octa-cis-undecaprenyl diphosphate + H(+)</text>
        <dbReference type="Rhea" id="RHEA:23708"/>
        <dbReference type="Rhea" id="RHEA-COMP:9602"/>
        <dbReference type="Rhea" id="RHEA-COMP:9603"/>
        <dbReference type="ChEBI" id="CHEBI:15378"/>
        <dbReference type="ChEBI" id="CHEBI:58405"/>
        <dbReference type="ChEBI" id="CHEBI:60033"/>
        <dbReference type="ChEBI" id="CHEBI:78435"/>
        <dbReference type="EC" id="2.4.99.28"/>
    </reaction>
</comment>
<dbReference type="InterPro" id="IPR023346">
    <property type="entry name" value="Lysozyme-like_dom_sf"/>
</dbReference>
<dbReference type="PANTHER" id="PTHR32282:SF34">
    <property type="entry name" value="PENICILLIN-BINDING PROTEIN 1A"/>
    <property type="match status" value="1"/>
</dbReference>
<dbReference type="InterPro" id="IPR001460">
    <property type="entry name" value="PCN-bd_Tpept"/>
</dbReference>
<keyword evidence="1" id="KW-0121">Carboxypeptidase</keyword>
<evidence type="ECO:0000256" key="4">
    <source>
        <dbReference type="ARBA" id="ARBA00022679"/>
    </source>
</evidence>
<evidence type="ECO:0000256" key="9">
    <source>
        <dbReference type="SAM" id="MobiDB-lite"/>
    </source>
</evidence>
<evidence type="ECO:0000256" key="1">
    <source>
        <dbReference type="ARBA" id="ARBA00022645"/>
    </source>
</evidence>
<feature type="region of interest" description="Disordered" evidence="9">
    <location>
        <begin position="656"/>
        <end position="810"/>
    </location>
</feature>
<dbReference type="Pfam" id="PF00912">
    <property type="entry name" value="Transgly"/>
    <property type="match status" value="1"/>
</dbReference>
<keyword evidence="14" id="KW-1185">Reference proteome</keyword>
<keyword evidence="6" id="KW-0511">Multifunctional enzyme</keyword>
<evidence type="ECO:0000259" key="12">
    <source>
        <dbReference type="Pfam" id="PF00912"/>
    </source>
</evidence>
<evidence type="ECO:0000256" key="7">
    <source>
        <dbReference type="ARBA" id="ARBA00034000"/>
    </source>
</evidence>
<feature type="domain" description="Glycosyl transferase family 51" evidence="12">
    <location>
        <begin position="85"/>
        <end position="256"/>
    </location>
</feature>
<evidence type="ECO:0000259" key="11">
    <source>
        <dbReference type="Pfam" id="PF00905"/>
    </source>
</evidence>
<comment type="catalytic activity">
    <reaction evidence="7">
        <text>Preferential cleavage: (Ac)2-L-Lys-D-Ala-|-D-Ala. Also transpeptidation of peptidyl-alanyl moieties that are N-acyl substituents of D-alanine.</text>
        <dbReference type="EC" id="3.4.16.4"/>
    </reaction>
</comment>
<proteinExistence type="predicted"/>
<evidence type="ECO:0000256" key="6">
    <source>
        <dbReference type="ARBA" id="ARBA00023268"/>
    </source>
</evidence>
<dbReference type="PANTHER" id="PTHR32282">
    <property type="entry name" value="BINDING PROTEIN TRANSPEPTIDASE, PUTATIVE-RELATED"/>
    <property type="match status" value="1"/>
</dbReference>
<feature type="compositionally biased region" description="Gly residues" evidence="9">
    <location>
        <begin position="757"/>
        <end position="810"/>
    </location>
</feature>
<dbReference type="Gene3D" id="1.10.3810.10">
    <property type="entry name" value="Biosynthetic peptidoglycan transglycosylase-like"/>
    <property type="match status" value="1"/>
</dbReference>
<keyword evidence="4" id="KW-0808">Transferase</keyword>
<dbReference type="InterPro" id="IPR012338">
    <property type="entry name" value="Beta-lactam/transpept-like"/>
</dbReference>
<protein>
    <submittedName>
        <fullName evidence="13">Penicillin-binding protein</fullName>
    </submittedName>
</protein>
<dbReference type="Proteomes" id="UP001064879">
    <property type="component" value="Chromosome"/>
</dbReference>
<dbReference type="InterPro" id="IPR050396">
    <property type="entry name" value="Glycosyltr_51/Transpeptidase"/>
</dbReference>
<reference evidence="13" key="1">
    <citation type="submission" date="2022-03" db="EMBL/GenBank/DDBJ databases">
        <title>Brevibacterium spongiae sp. nov., isolated from marine sponge.</title>
        <authorList>
            <person name="Li Z."/>
            <person name="Zhang M."/>
        </authorList>
    </citation>
    <scope>NUCLEOTIDE SEQUENCE</scope>
    <source>
        <strain evidence="13">WHS-Z9</strain>
    </source>
</reference>
<evidence type="ECO:0000313" key="14">
    <source>
        <dbReference type="Proteomes" id="UP001064879"/>
    </source>
</evidence>
<accession>A0ABY5SNH4</accession>
<keyword evidence="10" id="KW-0812">Transmembrane</keyword>
<dbReference type="Pfam" id="PF00905">
    <property type="entry name" value="Transpeptidase"/>
    <property type="match status" value="1"/>
</dbReference>
<sequence length="810" mass="85818">MAKGQHTAKNIGRNTKNLLNYPRAGVSGWTRYLPSIRVLVVGGLSLVIALCVLFAIGYAATDIPEPNLEATGQTSTIYYSDGKTPIGQYKVEDRKSVEIDEISEPMQKAAIAAEDTSFYENRGISIKGLSRAVVGVATNKYAGGGSTITQQYVKNFYLTNEHSFDRKIKEMFISLKIDQQQSKDEILANYLNTIYLGRRSYGIEVASQNYFDKPASELNVSESALLAAMIQRPGAADPSDNPEAYQDRFDYVVKSMVDEGFITEEQAAKVEMPEVKKQNKESSLSGQKGYMWDFVRREALRKLDIDEAQLDRGGYNIVTTFDKDRMKAAEQAIKTLPQEQPEGMQAGLVSIDPDDGGIEAFYGGKNYLDQAFNASTQSHVQSGSTFKPFALVAGLENGVRLTDSYPGASPTTLNNDGTPWTVNNFASTSYGPVSLLKATQSSINTAYAALNVQVGPDKTVDVAERAGLSPNCTDKEMKSGDTGGCSIGLTPNPSNVLGTASVKPIDMASAYATFASNGVHHETHSIKKVTKGAEDEEVYKAETKGKRVFDKAVAAETSYALQQVVKGGSGGYAQNLGRPAAGKTGTTNENKAAWFSGYTPNLATSVVLYREVDGKSVSIGSFGGRGEVTGGSFPVQVWTDYMKNALQGEKVEQFPARGELPDKPKPKNTNPAPAPKPEPKEEPEPKAPADNSDGGKDKETKAPIETPKDEKDKDSDGDEKGKEEGSKDSDGKDGSDEGDNGDSGDTGGSENGNSDNGNGGEGDKGSGGGNEGGNEDGNGTGGGGDTGGEGSSDSGLGGLGGDTDGFKPGG</sequence>
<dbReference type="Gene3D" id="3.40.710.10">
    <property type="entry name" value="DD-peptidase/beta-lactamase superfamily"/>
    <property type="match status" value="1"/>
</dbReference>
<evidence type="ECO:0000256" key="5">
    <source>
        <dbReference type="ARBA" id="ARBA00022801"/>
    </source>
</evidence>
<evidence type="ECO:0000256" key="2">
    <source>
        <dbReference type="ARBA" id="ARBA00022670"/>
    </source>
</evidence>
<dbReference type="SUPFAM" id="SSF56601">
    <property type="entry name" value="beta-lactamase/transpeptidase-like"/>
    <property type="match status" value="1"/>
</dbReference>
<evidence type="ECO:0000256" key="3">
    <source>
        <dbReference type="ARBA" id="ARBA00022676"/>
    </source>
</evidence>
<keyword evidence="5" id="KW-0378">Hydrolase</keyword>
<keyword evidence="3" id="KW-0328">Glycosyltransferase</keyword>
<name>A0ABY5SNH4_9MICO</name>
<gene>
    <name evidence="13" type="ORF">L1F31_18495</name>
</gene>
<keyword evidence="10" id="KW-0472">Membrane</keyword>
<organism evidence="13 14">
    <name type="scientific">Brevibacterium spongiae</name>
    <dbReference type="NCBI Taxonomy" id="2909672"/>
    <lineage>
        <taxon>Bacteria</taxon>
        <taxon>Bacillati</taxon>
        <taxon>Actinomycetota</taxon>
        <taxon>Actinomycetes</taxon>
        <taxon>Micrococcales</taxon>
        <taxon>Brevibacteriaceae</taxon>
        <taxon>Brevibacterium</taxon>
    </lineage>
</organism>
<feature type="compositionally biased region" description="Basic and acidic residues" evidence="9">
    <location>
        <begin position="677"/>
        <end position="735"/>
    </location>
</feature>
<dbReference type="EMBL" id="CP093443">
    <property type="protein sequence ID" value="UVI36073.1"/>
    <property type="molecule type" value="Genomic_DNA"/>
</dbReference>
<feature type="domain" description="Penicillin-binding protein transpeptidase" evidence="11">
    <location>
        <begin position="348"/>
        <end position="616"/>
    </location>
</feature>
<dbReference type="InterPro" id="IPR001264">
    <property type="entry name" value="Glyco_trans_51"/>
</dbReference>
<keyword evidence="2" id="KW-0645">Protease</keyword>
<keyword evidence="10" id="KW-1133">Transmembrane helix</keyword>
<evidence type="ECO:0000256" key="10">
    <source>
        <dbReference type="SAM" id="Phobius"/>
    </source>
</evidence>
<feature type="transmembrane region" description="Helical" evidence="10">
    <location>
        <begin position="38"/>
        <end position="60"/>
    </location>
</feature>